<evidence type="ECO:0000313" key="6">
    <source>
        <dbReference type="Proteomes" id="UP001281410"/>
    </source>
</evidence>
<dbReference type="SUPFAM" id="SSF51110">
    <property type="entry name" value="alpha-D-mannose-specific plant lectins"/>
    <property type="match status" value="1"/>
</dbReference>
<dbReference type="SMART" id="SM00108">
    <property type="entry name" value="B_lectin"/>
    <property type="match status" value="1"/>
</dbReference>
<keyword evidence="2" id="KW-1015">Disulfide bond</keyword>
<dbReference type="InterPro" id="IPR036426">
    <property type="entry name" value="Bulb-type_lectin_dom_sf"/>
</dbReference>
<dbReference type="CDD" id="cd00028">
    <property type="entry name" value="B_lectin"/>
    <property type="match status" value="1"/>
</dbReference>
<organism evidence="5 6">
    <name type="scientific">Dipteronia sinensis</name>
    <dbReference type="NCBI Taxonomy" id="43782"/>
    <lineage>
        <taxon>Eukaryota</taxon>
        <taxon>Viridiplantae</taxon>
        <taxon>Streptophyta</taxon>
        <taxon>Embryophyta</taxon>
        <taxon>Tracheophyta</taxon>
        <taxon>Spermatophyta</taxon>
        <taxon>Magnoliopsida</taxon>
        <taxon>eudicotyledons</taxon>
        <taxon>Gunneridae</taxon>
        <taxon>Pentapetalae</taxon>
        <taxon>rosids</taxon>
        <taxon>malvids</taxon>
        <taxon>Sapindales</taxon>
        <taxon>Sapindaceae</taxon>
        <taxon>Hippocastanoideae</taxon>
        <taxon>Acereae</taxon>
        <taxon>Dipteronia</taxon>
    </lineage>
</organism>
<dbReference type="EMBL" id="JANJYJ010000007">
    <property type="protein sequence ID" value="KAK3198654.1"/>
    <property type="molecule type" value="Genomic_DNA"/>
</dbReference>
<evidence type="ECO:0000256" key="2">
    <source>
        <dbReference type="ARBA" id="ARBA00023157"/>
    </source>
</evidence>
<keyword evidence="3" id="KW-0325">Glycoprotein</keyword>
<dbReference type="PROSITE" id="PS50927">
    <property type="entry name" value="BULB_LECTIN"/>
    <property type="match status" value="1"/>
</dbReference>
<dbReference type="AlphaFoldDB" id="A0AAE0DZQ2"/>
<dbReference type="Proteomes" id="UP001281410">
    <property type="component" value="Unassembled WGS sequence"/>
</dbReference>
<keyword evidence="1" id="KW-0732">Signal</keyword>
<proteinExistence type="predicted"/>
<gene>
    <name evidence="5" type="ORF">Dsin_022069</name>
</gene>
<feature type="domain" description="Bulb-type lectin" evidence="4">
    <location>
        <begin position="1"/>
        <end position="82"/>
    </location>
</feature>
<keyword evidence="6" id="KW-1185">Reference proteome</keyword>
<evidence type="ECO:0000259" key="4">
    <source>
        <dbReference type="PROSITE" id="PS50927"/>
    </source>
</evidence>
<protein>
    <recommendedName>
        <fullName evidence="4">Bulb-type lectin domain-containing protein</fullName>
    </recommendedName>
</protein>
<name>A0AAE0DZQ2_9ROSI</name>
<reference evidence="5" key="1">
    <citation type="journal article" date="2023" name="Plant J.">
        <title>Genome sequences and population genomics provide insights into the demographic history, inbreeding, and mutation load of two 'living fossil' tree species of Dipteronia.</title>
        <authorList>
            <person name="Feng Y."/>
            <person name="Comes H.P."/>
            <person name="Chen J."/>
            <person name="Zhu S."/>
            <person name="Lu R."/>
            <person name="Zhang X."/>
            <person name="Li P."/>
            <person name="Qiu J."/>
            <person name="Olsen K.M."/>
            <person name="Qiu Y."/>
        </authorList>
    </citation>
    <scope>NUCLEOTIDE SEQUENCE</scope>
    <source>
        <strain evidence="5">NBL</strain>
    </source>
</reference>
<accession>A0AAE0DZQ2</accession>
<evidence type="ECO:0000256" key="3">
    <source>
        <dbReference type="ARBA" id="ARBA00023180"/>
    </source>
</evidence>
<sequence length="149" mass="16606">MGIRQTELFFVGFREANRGKPVRENATLTFGTDGNLVLADADGTVVWQTNTADKGVVGFKLLSNGNMGLHDSKGNFICIPETVEGFPYDLGLEQPEYGSVVILARPKYNSTSSFFRIGIDGNLEIYTYYDKAISDGWEMTYILCLLWKI</sequence>
<evidence type="ECO:0000313" key="5">
    <source>
        <dbReference type="EMBL" id="KAK3198654.1"/>
    </source>
</evidence>
<dbReference type="Gene3D" id="2.90.10.10">
    <property type="entry name" value="Bulb-type lectin domain"/>
    <property type="match status" value="1"/>
</dbReference>
<comment type="caution">
    <text evidence="5">The sequence shown here is derived from an EMBL/GenBank/DDBJ whole genome shotgun (WGS) entry which is preliminary data.</text>
</comment>
<evidence type="ECO:0000256" key="1">
    <source>
        <dbReference type="ARBA" id="ARBA00022729"/>
    </source>
</evidence>
<dbReference type="InterPro" id="IPR001480">
    <property type="entry name" value="Bulb-type_lectin_dom"/>
</dbReference>